<dbReference type="Proteomes" id="UP000289555">
    <property type="component" value="Chromosome"/>
</dbReference>
<keyword evidence="2" id="KW-1185">Reference proteome</keyword>
<dbReference type="Gene3D" id="3.30.450.20">
    <property type="entry name" value="PAS domain"/>
    <property type="match status" value="1"/>
</dbReference>
<evidence type="ECO:0000313" key="2">
    <source>
        <dbReference type="Proteomes" id="UP000289555"/>
    </source>
</evidence>
<proteinExistence type="predicted"/>
<reference evidence="2" key="1">
    <citation type="journal article" date="2019" name="Microbiol. Resour. Announc.">
        <title>Complete Genome Sequence of Halomonas olivaria, a Moderately Halophilic Bacterium Isolated from Olive Processing Effluents, Obtained by Nanopore Sequencing.</title>
        <authorList>
            <person name="Nagata S."/>
            <person name="Ii K.M."/>
            <person name="Tsukimi T."/>
            <person name="Miura M.C."/>
            <person name="Galipon J."/>
            <person name="Arakawa K."/>
        </authorList>
    </citation>
    <scope>NUCLEOTIDE SEQUENCE [LARGE SCALE GENOMIC DNA]</scope>
    <source>
        <strain evidence="2">TYRC17</strain>
    </source>
</reference>
<evidence type="ECO:0008006" key="3">
    <source>
        <dbReference type="Google" id="ProtNLM"/>
    </source>
</evidence>
<organism evidence="1 2">
    <name type="scientific">Vreelandella olivaria</name>
    <dbReference type="NCBI Taxonomy" id="390919"/>
    <lineage>
        <taxon>Bacteria</taxon>
        <taxon>Pseudomonadati</taxon>
        <taxon>Pseudomonadota</taxon>
        <taxon>Gammaproteobacteria</taxon>
        <taxon>Oceanospirillales</taxon>
        <taxon>Halomonadaceae</taxon>
        <taxon>Vreelandella</taxon>
    </lineage>
</organism>
<gene>
    <name evidence="1" type="ORF">HORIV_68800</name>
</gene>
<evidence type="ECO:0000313" key="1">
    <source>
        <dbReference type="EMBL" id="BBI54459.1"/>
    </source>
</evidence>
<sequence length="321" mass="34965">MKFKSVRTLIATLVGGCILLVVAALVIYSVIANARSQALVESQTKELLESNIEARLTAIASAQTEEIKGKLEHALTLATSLANTNAMLGQEDENGRPLMSMSRRELSMLVRQTVVDNSELLDAFIGWEPNAFGNDALYTGREDQGYGPDGRFMPWWYRTESGAIEVLALGSDMENQERDADGIRRGEYYLCTKETKRSCVVDPHLYDYNGEILLVTSFNAPILVDNEFRGSAGVDLSVEFIQGLLEEANQSLYNGAGEIGLIASQGALAAYTSSPDLLGKNVENVFDSNLQAGIAQAQQGESAQARHGAGHDRTLLALFHR</sequence>
<accession>A0ABN5X5B9</accession>
<dbReference type="CDD" id="cd12913">
    <property type="entry name" value="PDC1_MCP_like"/>
    <property type="match status" value="1"/>
</dbReference>
<name>A0ABN5X5B9_9GAMM</name>
<protein>
    <recommendedName>
        <fullName evidence="3">Methyl-accepting chemotaxis protein</fullName>
    </recommendedName>
</protein>
<dbReference type="EMBL" id="AP019416">
    <property type="protein sequence ID" value="BBI54459.1"/>
    <property type="molecule type" value="Genomic_DNA"/>
</dbReference>